<dbReference type="Gene3D" id="3.30.70.2740">
    <property type="match status" value="1"/>
</dbReference>
<dbReference type="Gene3D" id="1.10.45.10">
    <property type="entry name" value="Vanillyl-alcohol Oxidase, Chain A, domain 4"/>
    <property type="match status" value="1"/>
</dbReference>
<dbReference type="EMBL" id="MFJK01000014">
    <property type="protein sequence ID" value="OGG18450.1"/>
    <property type="molecule type" value="Genomic_DNA"/>
</dbReference>
<dbReference type="AlphaFoldDB" id="A0A1F6A193"/>
<dbReference type="PANTHER" id="PTHR11748">
    <property type="entry name" value="D-LACTATE DEHYDROGENASE"/>
    <property type="match status" value="1"/>
</dbReference>
<dbReference type="SUPFAM" id="SSF56176">
    <property type="entry name" value="FAD-binding/transporter-associated domain-like"/>
    <property type="match status" value="1"/>
</dbReference>
<proteinExistence type="inferred from homology"/>
<protein>
    <recommendedName>
        <fullName evidence="7">D-lactate dehydrogenase (cytochrome)</fullName>
        <ecNumber evidence="7">1.1.2.4</ecNumber>
    </recommendedName>
</protein>
<comment type="cofactor">
    <cofactor evidence="1">
        <name>FAD</name>
        <dbReference type="ChEBI" id="CHEBI:57692"/>
    </cofactor>
</comment>
<dbReference type="GO" id="GO:0008720">
    <property type="term" value="F:D-lactate dehydrogenase (NAD+) activity"/>
    <property type="evidence" value="ECO:0007669"/>
    <property type="project" value="TreeGrafter"/>
</dbReference>
<dbReference type="InterPro" id="IPR016164">
    <property type="entry name" value="FAD-linked_Oxase-like_C"/>
</dbReference>
<reference evidence="9 10" key="1">
    <citation type="journal article" date="2016" name="Nat. Commun.">
        <title>Thousands of microbial genomes shed light on interconnected biogeochemical processes in an aquifer system.</title>
        <authorList>
            <person name="Anantharaman K."/>
            <person name="Brown C.T."/>
            <person name="Hug L.A."/>
            <person name="Sharon I."/>
            <person name="Castelle C.J."/>
            <person name="Probst A.J."/>
            <person name="Thomas B.C."/>
            <person name="Singh A."/>
            <person name="Wilkins M.J."/>
            <person name="Karaoz U."/>
            <person name="Brodie E.L."/>
            <person name="Williams K.H."/>
            <person name="Hubbard S.S."/>
            <person name="Banfield J.F."/>
        </authorList>
    </citation>
    <scope>NUCLEOTIDE SEQUENCE [LARGE SCALE GENOMIC DNA]</scope>
</reference>
<evidence type="ECO:0000256" key="3">
    <source>
        <dbReference type="ARBA" id="ARBA00022630"/>
    </source>
</evidence>
<organism evidence="9 10">
    <name type="scientific">Candidatus Gottesmanbacteria bacterium RIFCSPHIGHO2_01_FULL_47_48</name>
    <dbReference type="NCBI Taxonomy" id="1798381"/>
    <lineage>
        <taxon>Bacteria</taxon>
        <taxon>Candidatus Gottesmaniibacteriota</taxon>
    </lineage>
</organism>
<dbReference type="InterPro" id="IPR016169">
    <property type="entry name" value="FAD-bd_PCMH_sub2"/>
</dbReference>
<keyword evidence="4" id="KW-0274">FAD</keyword>
<evidence type="ECO:0000256" key="6">
    <source>
        <dbReference type="ARBA" id="ARBA00023002"/>
    </source>
</evidence>
<evidence type="ECO:0000256" key="4">
    <source>
        <dbReference type="ARBA" id="ARBA00022827"/>
    </source>
</evidence>
<evidence type="ECO:0000256" key="7">
    <source>
        <dbReference type="ARBA" id="ARBA00038897"/>
    </source>
</evidence>
<name>A0A1F6A193_9BACT</name>
<evidence type="ECO:0000256" key="2">
    <source>
        <dbReference type="ARBA" id="ARBA00008000"/>
    </source>
</evidence>
<dbReference type="Gene3D" id="3.30.465.10">
    <property type="match status" value="2"/>
</dbReference>
<gene>
    <name evidence="9" type="ORF">A2721_01535</name>
</gene>
<keyword evidence="6" id="KW-0560">Oxidoreductase</keyword>
<feature type="domain" description="FAD-binding PCMH-type" evidence="8">
    <location>
        <begin position="32"/>
        <end position="270"/>
    </location>
</feature>
<dbReference type="InterPro" id="IPR016171">
    <property type="entry name" value="Vanillyl_alc_oxidase_C-sub2"/>
</dbReference>
<dbReference type="STRING" id="1798381.A2721_01535"/>
<dbReference type="GO" id="GO:1903457">
    <property type="term" value="P:lactate catabolic process"/>
    <property type="evidence" value="ECO:0007669"/>
    <property type="project" value="TreeGrafter"/>
</dbReference>
<dbReference type="PANTHER" id="PTHR11748:SF111">
    <property type="entry name" value="D-LACTATE DEHYDROGENASE, MITOCHONDRIAL-RELATED"/>
    <property type="match status" value="1"/>
</dbReference>
<dbReference type="Pfam" id="PF01565">
    <property type="entry name" value="FAD_binding_4"/>
    <property type="match status" value="1"/>
</dbReference>
<dbReference type="InterPro" id="IPR004113">
    <property type="entry name" value="FAD-bd_oxidored_4_C"/>
</dbReference>
<dbReference type="InterPro" id="IPR036318">
    <property type="entry name" value="FAD-bd_PCMH-like_sf"/>
</dbReference>
<evidence type="ECO:0000256" key="1">
    <source>
        <dbReference type="ARBA" id="ARBA00001974"/>
    </source>
</evidence>
<evidence type="ECO:0000313" key="10">
    <source>
        <dbReference type="Proteomes" id="UP000177871"/>
    </source>
</evidence>
<dbReference type="Proteomes" id="UP000177871">
    <property type="component" value="Unassembled WGS sequence"/>
</dbReference>
<comment type="caution">
    <text evidence="9">The sequence shown here is derived from an EMBL/GenBank/DDBJ whole genome shotgun (WGS) entry which is preliminary data.</text>
</comment>
<dbReference type="InterPro" id="IPR006094">
    <property type="entry name" value="Oxid_FAD_bind_N"/>
</dbReference>
<dbReference type="GO" id="GO:0004458">
    <property type="term" value="F:D-lactate dehydrogenase (cytochrome) activity"/>
    <property type="evidence" value="ECO:0007669"/>
    <property type="project" value="UniProtKB-EC"/>
</dbReference>
<evidence type="ECO:0000313" key="9">
    <source>
        <dbReference type="EMBL" id="OGG18450.1"/>
    </source>
</evidence>
<evidence type="ECO:0000256" key="5">
    <source>
        <dbReference type="ARBA" id="ARBA00022946"/>
    </source>
</evidence>
<keyword evidence="3" id="KW-0285">Flavoprotein</keyword>
<keyword evidence="5" id="KW-0809">Transit peptide</keyword>
<dbReference type="EC" id="1.1.2.4" evidence="7"/>
<dbReference type="PROSITE" id="PS51387">
    <property type="entry name" value="FAD_PCMH"/>
    <property type="match status" value="1"/>
</dbReference>
<dbReference type="InterPro" id="IPR016166">
    <property type="entry name" value="FAD-bd_PCMH"/>
</dbReference>
<sequence>MLLKEEIAKVVSGEVEESGEKIQEYSRDTSIFEVKPSLVVCPEDVGDVEKLVAWVSEGNQGNWGNQGGQGSKLSLTARAAGTDMTGGPLTDSILVSFTEHLNHISEIGNDYVIVEPGVYFRDLEKELLAKGLWYPPYPASKDMCAVGGIVNNDSGGEKTLRFGKTHSYVLGMWMVMADGQEHFVEKLTPVQLEEKMAQKDFEGEIYQKTYDLLDKNRDLLAKTHPTVTKNSSGYNVWGVLDEYFDLTQLLTGAQGTLGIMTKVKLRLLPKEKFDKLFVVFINDLKQLPEFTSEVMALSPTSLEITDDNTFKIYLRYAREMASVLGANGVFEFFKLFFPDGMMILQGGIPKIILLAEFEGNVEEVEEGKIRAMEKIVKKYHMRGRYAKEKMDAAKYWKLRRDTFKLLREKVKEVYPTPFIDDLEVHVKDMPDFWPKLRAMLDAAKIMYTISGHLGDGNLHIIPLMNIKDPKEREKIWDLTPKIYDLVLSYRGSISAEHNDGLIRSPYLQHEFGDQLYELFSEIKKIFDPQGIFNPHKKTDATTKWSREHVRTA</sequence>
<accession>A0A1F6A193</accession>
<dbReference type="SUPFAM" id="SSF55103">
    <property type="entry name" value="FAD-linked oxidases, C-terminal domain"/>
    <property type="match status" value="1"/>
</dbReference>
<dbReference type="GO" id="GO:0071949">
    <property type="term" value="F:FAD binding"/>
    <property type="evidence" value="ECO:0007669"/>
    <property type="project" value="InterPro"/>
</dbReference>
<dbReference type="Pfam" id="PF02913">
    <property type="entry name" value="FAD-oxidase_C"/>
    <property type="match status" value="1"/>
</dbReference>
<evidence type="ECO:0000259" key="8">
    <source>
        <dbReference type="PROSITE" id="PS51387"/>
    </source>
</evidence>
<comment type="similarity">
    <text evidence="2">Belongs to the FAD-binding oxidoreductase/transferase type 4 family.</text>
</comment>